<dbReference type="SUPFAM" id="SSF51905">
    <property type="entry name" value="FAD/NAD(P)-binding domain"/>
    <property type="match status" value="1"/>
</dbReference>
<protein>
    <submittedName>
        <fullName evidence="2">FAD dependent oxidoreductase</fullName>
    </submittedName>
</protein>
<evidence type="ECO:0000313" key="3">
    <source>
        <dbReference type="Proteomes" id="UP000703269"/>
    </source>
</evidence>
<proteinExistence type="predicted"/>
<dbReference type="Gene3D" id="3.50.50.60">
    <property type="entry name" value="FAD/NAD(P)-binding domain"/>
    <property type="match status" value="1"/>
</dbReference>
<dbReference type="Proteomes" id="UP000703269">
    <property type="component" value="Unassembled WGS sequence"/>
</dbReference>
<dbReference type="InterPro" id="IPR036188">
    <property type="entry name" value="FAD/NAD-bd_sf"/>
</dbReference>
<dbReference type="OrthoDB" id="429143at2759"/>
<sequence>MGSVISRAKLIIGAVYILNQALDKVSKRLKESPGLPVVNPSLPFWTVPKSPIAAIQQPLPAQADIVVIGSGITGTSFAYNALSKDESVRVLILEAREVCSGATGRNGGHINPPLWGDWKRLKEEHGEKDARTLIYFRLAHVHEMQAIASQEDILKESQVRETEHLEVYFAEDDFAEACEELEAWKADMPEVAKEYVSYAGAVAQEKFGLSDRAAGCIVGPGGAIHPYRFVTNLLSKLLDRYPDRFSIAAYTPCTSIKPATSELPYYTVSTPRGDVQASHVVHATNGWVSHLVAPMREKVVPTRGTMSAQRPGTTLGATTGDGARSYVFYPGALGYDYLTQLPGGEHELMFGGGWASAFDAALGDLGTADDSTFSVPVASHLAGALPLYFARWGREAEARTEPEAGVSWGEGRTKAQWGGILGISADGLPWVGRLPQKMSGRPEPPADAAPRVFVKESDSHRQTTAPPGEWISAGYTGEGMVHAWMSGKALASMVLNREDETRSWFPEMLRPTVKRWQDASLENFLARRIGQS</sequence>
<dbReference type="PANTHER" id="PTHR13847:SF213">
    <property type="entry name" value="DEPENDENT OXIDOREDUCTASE, PUTATIVE-RELATED"/>
    <property type="match status" value="1"/>
</dbReference>
<dbReference type="Gene3D" id="3.30.9.10">
    <property type="entry name" value="D-Amino Acid Oxidase, subunit A, domain 2"/>
    <property type="match status" value="1"/>
</dbReference>
<evidence type="ECO:0000259" key="1">
    <source>
        <dbReference type="Pfam" id="PF01266"/>
    </source>
</evidence>
<gene>
    <name evidence="2" type="ORF">PsYK624_160430</name>
</gene>
<dbReference type="PANTHER" id="PTHR13847">
    <property type="entry name" value="SARCOSINE DEHYDROGENASE-RELATED"/>
    <property type="match status" value="1"/>
</dbReference>
<dbReference type="AlphaFoldDB" id="A0A9P3GQQ9"/>
<name>A0A9P3GQQ9_9APHY</name>
<evidence type="ECO:0000313" key="2">
    <source>
        <dbReference type="EMBL" id="GJE99772.1"/>
    </source>
</evidence>
<comment type="caution">
    <text evidence="2">The sequence shown here is derived from an EMBL/GenBank/DDBJ whole genome shotgun (WGS) entry which is preliminary data.</text>
</comment>
<keyword evidence="3" id="KW-1185">Reference proteome</keyword>
<organism evidence="2 3">
    <name type="scientific">Phanerochaete sordida</name>
    <dbReference type="NCBI Taxonomy" id="48140"/>
    <lineage>
        <taxon>Eukaryota</taxon>
        <taxon>Fungi</taxon>
        <taxon>Dikarya</taxon>
        <taxon>Basidiomycota</taxon>
        <taxon>Agaricomycotina</taxon>
        <taxon>Agaricomycetes</taxon>
        <taxon>Polyporales</taxon>
        <taxon>Phanerochaetaceae</taxon>
        <taxon>Phanerochaete</taxon>
    </lineage>
</organism>
<dbReference type="GO" id="GO:0005737">
    <property type="term" value="C:cytoplasm"/>
    <property type="evidence" value="ECO:0007669"/>
    <property type="project" value="TreeGrafter"/>
</dbReference>
<accession>A0A9P3GQQ9</accession>
<dbReference type="InterPro" id="IPR006076">
    <property type="entry name" value="FAD-dep_OxRdtase"/>
</dbReference>
<reference evidence="2 3" key="1">
    <citation type="submission" date="2021-08" db="EMBL/GenBank/DDBJ databases">
        <title>Draft Genome Sequence of Phanerochaete sordida strain YK-624.</title>
        <authorList>
            <person name="Mori T."/>
            <person name="Dohra H."/>
            <person name="Suzuki T."/>
            <person name="Kawagishi H."/>
            <person name="Hirai H."/>
        </authorList>
    </citation>
    <scope>NUCLEOTIDE SEQUENCE [LARGE SCALE GENOMIC DNA]</scope>
    <source>
        <strain evidence="2 3">YK-624</strain>
    </source>
</reference>
<feature type="domain" description="FAD dependent oxidoreductase" evidence="1">
    <location>
        <begin position="64"/>
        <end position="492"/>
    </location>
</feature>
<dbReference type="Pfam" id="PF01266">
    <property type="entry name" value="DAO"/>
    <property type="match status" value="1"/>
</dbReference>
<dbReference type="EMBL" id="BPQB01000119">
    <property type="protein sequence ID" value="GJE99772.1"/>
    <property type="molecule type" value="Genomic_DNA"/>
</dbReference>